<dbReference type="EMBL" id="CATKSH010000001">
    <property type="protein sequence ID" value="CAI9119413.1"/>
    <property type="molecule type" value="Genomic_DNA"/>
</dbReference>
<organism evidence="1 2">
    <name type="scientific">Brytella acorum</name>
    <dbReference type="NCBI Taxonomy" id="2959299"/>
    <lineage>
        <taxon>Bacteria</taxon>
        <taxon>Pseudomonadati</taxon>
        <taxon>Pseudomonadota</taxon>
        <taxon>Alphaproteobacteria</taxon>
        <taxon>Acetobacterales</taxon>
        <taxon>Acetobacteraceae</taxon>
        <taxon>Brytella</taxon>
    </lineage>
</organism>
<accession>A0AA35V7Q3</accession>
<dbReference type="Proteomes" id="UP001176960">
    <property type="component" value="Unassembled WGS sequence"/>
</dbReference>
<reference evidence="1" key="1">
    <citation type="submission" date="2023-03" db="EMBL/GenBank/DDBJ databases">
        <authorList>
            <person name="Cleenwerck I."/>
        </authorList>
    </citation>
    <scope>NUCLEOTIDE SEQUENCE</scope>
    <source>
        <strain evidence="1">LMG 32879</strain>
    </source>
</reference>
<name>A0AA35V7Q3_9PROT</name>
<sequence>MDLKKLRHDLRNRLSPALLTADILSQHPDPDVRRQAETIIAAIESATVLLRTTTKS</sequence>
<protein>
    <submittedName>
        <fullName evidence="1">Uncharacterized protein</fullName>
    </submittedName>
</protein>
<keyword evidence="2" id="KW-1185">Reference proteome</keyword>
<gene>
    <name evidence="1" type="ORF">LMG32879_000228</name>
</gene>
<comment type="caution">
    <text evidence="1">The sequence shown here is derived from an EMBL/GenBank/DDBJ whole genome shotgun (WGS) entry which is preliminary data.</text>
</comment>
<dbReference type="RefSeq" id="WP_289842646.1">
    <property type="nucleotide sequence ID" value="NZ_CATKSH010000001.1"/>
</dbReference>
<evidence type="ECO:0000313" key="2">
    <source>
        <dbReference type="Proteomes" id="UP001176960"/>
    </source>
</evidence>
<dbReference type="AlphaFoldDB" id="A0AA35V7Q3"/>
<proteinExistence type="predicted"/>
<evidence type="ECO:0000313" key="1">
    <source>
        <dbReference type="EMBL" id="CAI9119413.1"/>
    </source>
</evidence>